<gene>
    <name evidence="8" type="ORF">OT_ostta15g01960</name>
</gene>
<dbReference type="PANTHER" id="PTHR13317:SF4">
    <property type="entry name" value="TRANSMEMBRANE ANTERIOR POSTERIOR TRANSFORMATION PROTEIN 1 HOMOLOG"/>
    <property type="match status" value="1"/>
</dbReference>
<dbReference type="Pfam" id="PF05346">
    <property type="entry name" value="DUF747"/>
    <property type="match status" value="1"/>
</dbReference>
<evidence type="ECO:0000313" key="8">
    <source>
        <dbReference type="EMBL" id="CEG01802.1"/>
    </source>
</evidence>
<keyword evidence="5 7" id="KW-0472">Membrane</keyword>
<name>A0A096PA44_OSTTA</name>
<dbReference type="RefSeq" id="XP_003083346.2">
    <property type="nucleotide sequence ID" value="XM_003083298.2"/>
</dbReference>
<evidence type="ECO:0000256" key="5">
    <source>
        <dbReference type="ARBA" id="ARBA00023136"/>
    </source>
</evidence>
<dbReference type="OrthoDB" id="29023at2759"/>
<evidence type="ECO:0000256" key="3">
    <source>
        <dbReference type="ARBA" id="ARBA00022692"/>
    </source>
</evidence>
<evidence type="ECO:0000313" key="9">
    <source>
        <dbReference type="Proteomes" id="UP000009170"/>
    </source>
</evidence>
<comment type="similarity">
    <text evidence="2">Belongs to the TAPT1 family.</text>
</comment>
<protein>
    <submittedName>
        <fullName evidence="8">Membrane protein,Tapt1/CMV receptor</fullName>
    </submittedName>
</protein>
<dbReference type="GO" id="GO:0005789">
    <property type="term" value="C:endoplasmic reticulum membrane"/>
    <property type="evidence" value="ECO:0007669"/>
    <property type="project" value="TreeGrafter"/>
</dbReference>
<evidence type="ECO:0000256" key="2">
    <source>
        <dbReference type="ARBA" id="ARBA00008803"/>
    </source>
</evidence>
<accession>A0A096PA44</accession>
<evidence type="ECO:0000256" key="6">
    <source>
        <dbReference type="SAM" id="MobiDB-lite"/>
    </source>
</evidence>
<dbReference type="EMBL" id="CAID01000015">
    <property type="protein sequence ID" value="CEG01802.1"/>
    <property type="molecule type" value="Genomic_DNA"/>
</dbReference>
<dbReference type="FunCoup" id="A0A096PA44">
    <property type="interactions" value="1347"/>
</dbReference>
<dbReference type="InParanoid" id="A0A096PA44"/>
<dbReference type="Proteomes" id="UP000009170">
    <property type="component" value="Unassembled WGS sequence"/>
</dbReference>
<dbReference type="GeneID" id="9830725"/>
<feature type="compositionally biased region" description="Basic and acidic residues" evidence="6">
    <location>
        <begin position="18"/>
        <end position="43"/>
    </location>
</feature>
<feature type="region of interest" description="Disordered" evidence="6">
    <location>
        <begin position="1"/>
        <end position="43"/>
    </location>
</feature>
<organism evidence="8 9">
    <name type="scientific">Ostreococcus tauri</name>
    <name type="common">Marine green alga</name>
    <dbReference type="NCBI Taxonomy" id="70448"/>
    <lineage>
        <taxon>Eukaryota</taxon>
        <taxon>Viridiplantae</taxon>
        <taxon>Chlorophyta</taxon>
        <taxon>Mamiellophyceae</taxon>
        <taxon>Mamiellales</taxon>
        <taxon>Bathycoccaceae</taxon>
        <taxon>Ostreococcus</taxon>
    </lineage>
</organism>
<keyword evidence="4 7" id="KW-1133">Transmembrane helix</keyword>
<dbReference type="PANTHER" id="PTHR13317">
    <property type="entry name" value="TRANSMEMBRANE ANTERIOR POSTERIOR TRANSFORMATION PROTEIN 1 HOMOLOG"/>
    <property type="match status" value="1"/>
</dbReference>
<dbReference type="AlphaFoldDB" id="A0A096PA44"/>
<keyword evidence="3 7" id="KW-0812">Transmembrane</keyword>
<feature type="transmembrane region" description="Helical" evidence="7">
    <location>
        <begin position="475"/>
        <end position="499"/>
    </location>
</feature>
<comment type="subcellular location">
    <subcellularLocation>
        <location evidence="1">Membrane</location>
        <topology evidence="1">Multi-pass membrane protein</topology>
    </subcellularLocation>
</comment>
<evidence type="ECO:0000256" key="1">
    <source>
        <dbReference type="ARBA" id="ARBA00004141"/>
    </source>
</evidence>
<feature type="compositionally biased region" description="Polar residues" evidence="6">
    <location>
        <begin position="1"/>
        <end position="10"/>
    </location>
</feature>
<keyword evidence="8" id="KW-0675">Receptor</keyword>
<comment type="caution">
    <text evidence="8">The sequence shown here is derived from an EMBL/GenBank/DDBJ whole genome shotgun (WGS) entry which is preliminary data.</text>
</comment>
<sequence>MARTTGTVGASASGVVEGRARGEGDGRARGDDAETPRMQRRNDSDENLFVRDDVLREEGVMRERETIRIVREWTRENAPGEKSGLTSVWRYCALELGFRVGEREDDPDMSHARERVFDLLWYIPLELEKFCLYGGLLCADAILGLFTSLPVRVLSQTVRLVWSAATLTRNDNASSKRRAWGIHPYAREHLNDVLWLLMLGMAVTYTHMIDVSVIYHYIRGQEVIKLYMACHVLETFDKLLCSFNSNVLDALQNSVHGCVNSATNGSVVDQAQSALRLIVDISLSTAATVAHTFILLTYAVTLSVAINSHSNAILLVLISNNFAEMKGHVFKKQDPEKLFGVSRLDVIERVHLCVCLLFVTAQRITAAGSIEVALTRKFMNDIVLVMGSEVFVDIIKHSFMAKFNGLRPGVYRRFYRQICRDHVHLMQSYKIHQVVGFVPLAPAAVIVRAVPSLFRTLKEGAIESDTLTRGNLNKVLASFSTLMVSLGFMLILVCFKLMFGIAIHAWGVRSLSNSSKVTPSAERWGAKTPGKIEPGKGPVYVPSSPPRIKVN</sequence>
<reference evidence="8 9" key="2">
    <citation type="journal article" date="2014" name="BMC Genomics">
        <title>An improved genome of the model marine alga Ostreococcus tauri unfolds by assessing Illumina de novo assemblies.</title>
        <authorList>
            <person name="Blanc-Mathieu R."/>
            <person name="Verhelst B."/>
            <person name="Derelle E."/>
            <person name="Rombauts S."/>
            <person name="Bouget F.Y."/>
            <person name="Carre I."/>
            <person name="Chateau A."/>
            <person name="Eyre-Walker A."/>
            <person name="Grimsley N."/>
            <person name="Moreau H."/>
            <person name="Piegu B."/>
            <person name="Rivals E."/>
            <person name="Schackwitz W."/>
            <person name="Van de Peer Y."/>
            <person name="Piganeau G."/>
        </authorList>
    </citation>
    <scope>NUCLEOTIDE SEQUENCE [LARGE SCALE GENOMIC DNA]</scope>
    <source>
        <strain evidence="9">OTTH 0595 / CCAP 157/2 / RCC745</strain>
    </source>
</reference>
<keyword evidence="9" id="KW-1185">Reference proteome</keyword>
<feature type="region of interest" description="Disordered" evidence="6">
    <location>
        <begin position="520"/>
        <end position="551"/>
    </location>
</feature>
<proteinExistence type="inferred from homology"/>
<dbReference type="InterPro" id="IPR008010">
    <property type="entry name" value="Tatp1"/>
</dbReference>
<evidence type="ECO:0000256" key="4">
    <source>
        <dbReference type="ARBA" id="ARBA00022989"/>
    </source>
</evidence>
<dbReference type="KEGG" id="ota:OT_ostta15g01960"/>
<evidence type="ECO:0000256" key="7">
    <source>
        <dbReference type="SAM" id="Phobius"/>
    </source>
</evidence>
<reference evidence="9" key="1">
    <citation type="journal article" date="2006" name="Proc. Natl. Acad. Sci. U.S.A.">
        <title>Genome analysis of the smallest free-living eukaryote Ostreococcus tauri unveils many unique features.</title>
        <authorList>
            <person name="Derelle E."/>
            <person name="Ferraz C."/>
            <person name="Rombauts S."/>
            <person name="Rouze P."/>
            <person name="Worden A.Z."/>
            <person name="Robbens S."/>
            <person name="Partensky F."/>
            <person name="Degroeve S."/>
            <person name="Echeynie S."/>
            <person name="Cooke R."/>
            <person name="Saeys Y."/>
            <person name="Wuyts J."/>
            <person name="Jabbari K."/>
            <person name="Bowler C."/>
            <person name="Panaud O."/>
            <person name="Piegu B."/>
            <person name="Ball S.G."/>
            <person name="Ral J.-P."/>
            <person name="Bouget F.-Y."/>
            <person name="Piganeau G."/>
            <person name="De Baets B."/>
            <person name="Picard A."/>
            <person name="Delseny M."/>
            <person name="Demaille J."/>
            <person name="Van de Peer Y."/>
            <person name="Moreau H."/>
        </authorList>
    </citation>
    <scope>NUCLEOTIDE SEQUENCE [LARGE SCALE GENOMIC DNA]</scope>
    <source>
        <strain evidence="9">OTTH 0595 / CCAP 157/2 / RCC745</strain>
    </source>
</reference>